<organism evidence="2 3">
    <name type="scientific">Streptomyces clavifer</name>
    <dbReference type="NCBI Taxonomy" id="68188"/>
    <lineage>
        <taxon>Bacteria</taxon>
        <taxon>Bacillati</taxon>
        <taxon>Actinomycetota</taxon>
        <taxon>Actinomycetes</taxon>
        <taxon>Kitasatosporales</taxon>
        <taxon>Streptomycetaceae</taxon>
        <taxon>Streptomyces</taxon>
    </lineage>
</organism>
<evidence type="ECO:0000313" key="3">
    <source>
        <dbReference type="Proteomes" id="UP001519311"/>
    </source>
</evidence>
<comment type="caution">
    <text evidence="2">The sequence shown here is derived from an EMBL/GenBank/DDBJ whole genome shotgun (WGS) entry which is preliminary data.</text>
</comment>
<evidence type="ECO:0000256" key="1">
    <source>
        <dbReference type="SAM" id="MobiDB-lite"/>
    </source>
</evidence>
<sequence length="75" mass="7987">MPRRVGARQQAGREGARDTVGARPLRPGSPLLPGKAPFDASRPPTPRARIPVHPVTRRRSHDVAGAVIAADPIRA</sequence>
<feature type="region of interest" description="Disordered" evidence="1">
    <location>
        <begin position="1"/>
        <end position="75"/>
    </location>
</feature>
<dbReference type="Proteomes" id="UP001519311">
    <property type="component" value="Unassembled WGS sequence"/>
</dbReference>
<evidence type="ECO:0000313" key="2">
    <source>
        <dbReference type="EMBL" id="MBP2358093.1"/>
    </source>
</evidence>
<accession>A0ABS4V2F3</accession>
<keyword evidence="3" id="KW-1185">Reference proteome</keyword>
<protein>
    <submittedName>
        <fullName evidence="2">Uncharacterized protein</fullName>
    </submittedName>
</protein>
<feature type="compositionally biased region" description="Low complexity" evidence="1">
    <location>
        <begin position="23"/>
        <end position="34"/>
    </location>
</feature>
<name>A0ABS4V2F3_9ACTN</name>
<reference evidence="2 3" key="1">
    <citation type="submission" date="2021-03" db="EMBL/GenBank/DDBJ databases">
        <title>Sequencing the genomes of 1000 actinobacteria strains.</title>
        <authorList>
            <person name="Klenk H.-P."/>
        </authorList>
    </citation>
    <scope>NUCLEOTIDE SEQUENCE [LARGE SCALE GENOMIC DNA]</scope>
    <source>
        <strain evidence="2 3">DSM 40843</strain>
    </source>
</reference>
<dbReference type="EMBL" id="JAGINS010000001">
    <property type="protein sequence ID" value="MBP2358093.1"/>
    <property type="molecule type" value="Genomic_DNA"/>
</dbReference>
<proteinExistence type="predicted"/>
<gene>
    <name evidence="2" type="ORF">JOF59_000493</name>
</gene>